<gene>
    <name evidence="1" type="ORF">M5D96_013944</name>
</gene>
<protein>
    <submittedName>
        <fullName evidence="1">Uncharacterized protein</fullName>
    </submittedName>
</protein>
<accession>A0A9P9YAX2</accession>
<reference evidence="1" key="1">
    <citation type="journal article" date="2023" name="Genome Biol. Evol.">
        <title>Long-read-based Genome Assembly of Drosophila gunungcola Reveals Fewer Chemosensory Genes in Flower-breeding Species.</title>
        <authorList>
            <person name="Negi A."/>
            <person name="Liao B.Y."/>
            <person name="Yeh S.D."/>
        </authorList>
    </citation>
    <scope>NUCLEOTIDE SEQUENCE</scope>
    <source>
        <strain evidence="1">Sukarami</strain>
    </source>
</reference>
<comment type="caution">
    <text evidence="1">The sequence shown here is derived from an EMBL/GenBank/DDBJ whole genome shotgun (WGS) entry which is preliminary data.</text>
</comment>
<evidence type="ECO:0000313" key="1">
    <source>
        <dbReference type="EMBL" id="KAI8033300.1"/>
    </source>
</evidence>
<dbReference type="Proteomes" id="UP001059596">
    <property type="component" value="Unassembled WGS sequence"/>
</dbReference>
<proteinExistence type="predicted"/>
<dbReference type="EMBL" id="JAMKOV010000152">
    <property type="protein sequence ID" value="KAI8033300.1"/>
    <property type="molecule type" value="Genomic_DNA"/>
</dbReference>
<keyword evidence="2" id="KW-1185">Reference proteome</keyword>
<name>A0A9P9YAX2_9MUSC</name>
<sequence>MIRKARFYKKNGQGYALFLEDNRFFSFGRSYFQSKRSNCIEKSLKNSEIKKE</sequence>
<dbReference type="AlphaFoldDB" id="A0A9P9YAX2"/>
<evidence type="ECO:0000313" key="2">
    <source>
        <dbReference type="Proteomes" id="UP001059596"/>
    </source>
</evidence>
<organism evidence="1 2">
    <name type="scientific">Drosophila gunungcola</name>
    <name type="common">fruit fly</name>
    <dbReference type="NCBI Taxonomy" id="103775"/>
    <lineage>
        <taxon>Eukaryota</taxon>
        <taxon>Metazoa</taxon>
        <taxon>Ecdysozoa</taxon>
        <taxon>Arthropoda</taxon>
        <taxon>Hexapoda</taxon>
        <taxon>Insecta</taxon>
        <taxon>Pterygota</taxon>
        <taxon>Neoptera</taxon>
        <taxon>Endopterygota</taxon>
        <taxon>Diptera</taxon>
        <taxon>Brachycera</taxon>
        <taxon>Muscomorpha</taxon>
        <taxon>Ephydroidea</taxon>
        <taxon>Drosophilidae</taxon>
        <taxon>Drosophila</taxon>
        <taxon>Sophophora</taxon>
    </lineage>
</organism>